<dbReference type="AlphaFoldDB" id="A0A8J3Z5Y8"/>
<feature type="signal peptide" evidence="1">
    <location>
        <begin position="1"/>
        <end position="31"/>
    </location>
</feature>
<reference evidence="2" key="1">
    <citation type="submission" date="2021-01" db="EMBL/GenBank/DDBJ databases">
        <title>Whole genome shotgun sequence of Virgisporangium aurantiacum NBRC 16421.</title>
        <authorList>
            <person name="Komaki H."/>
            <person name="Tamura T."/>
        </authorList>
    </citation>
    <scope>NUCLEOTIDE SEQUENCE</scope>
    <source>
        <strain evidence="2">NBRC 16421</strain>
    </source>
</reference>
<evidence type="ECO:0008006" key="4">
    <source>
        <dbReference type="Google" id="ProtNLM"/>
    </source>
</evidence>
<protein>
    <recommendedName>
        <fullName evidence="4">Concanavalin A-like lectin/glucanases superfamily protein</fullName>
    </recommendedName>
</protein>
<dbReference type="EMBL" id="BOPG01000022">
    <property type="protein sequence ID" value="GIJ55866.1"/>
    <property type="molecule type" value="Genomic_DNA"/>
</dbReference>
<feature type="chain" id="PRO_5035188703" description="Concanavalin A-like lectin/glucanases superfamily protein" evidence="1">
    <location>
        <begin position="32"/>
        <end position="241"/>
    </location>
</feature>
<dbReference type="Gene3D" id="2.60.120.200">
    <property type="match status" value="1"/>
</dbReference>
<evidence type="ECO:0000313" key="3">
    <source>
        <dbReference type="Proteomes" id="UP000612585"/>
    </source>
</evidence>
<accession>A0A8J3Z5Y8</accession>
<keyword evidence="3" id="KW-1185">Reference proteome</keyword>
<evidence type="ECO:0000313" key="2">
    <source>
        <dbReference type="EMBL" id="GIJ55866.1"/>
    </source>
</evidence>
<organism evidence="2 3">
    <name type="scientific">Virgisporangium aurantiacum</name>
    <dbReference type="NCBI Taxonomy" id="175570"/>
    <lineage>
        <taxon>Bacteria</taxon>
        <taxon>Bacillati</taxon>
        <taxon>Actinomycetota</taxon>
        <taxon>Actinomycetes</taxon>
        <taxon>Micromonosporales</taxon>
        <taxon>Micromonosporaceae</taxon>
        <taxon>Virgisporangium</taxon>
    </lineage>
</organism>
<dbReference type="InterPro" id="IPR013320">
    <property type="entry name" value="ConA-like_dom_sf"/>
</dbReference>
<proteinExistence type="predicted"/>
<dbReference type="Proteomes" id="UP000612585">
    <property type="component" value="Unassembled WGS sequence"/>
</dbReference>
<keyword evidence="1" id="KW-0732">Signal</keyword>
<comment type="caution">
    <text evidence="2">The sequence shown here is derived from an EMBL/GenBank/DDBJ whole genome shotgun (WGS) entry which is preliminary data.</text>
</comment>
<evidence type="ECO:0000256" key="1">
    <source>
        <dbReference type="SAM" id="SignalP"/>
    </source>
</evidence>
<dbReference type="SUPFAM" id="SSF49899">
    <property type="entry name" value="Concanavalin A-like lectins/glucanases"/>
    <property type="match status" value="1"/>
</dbReference>
<name>A0A8J3Z5Y8_9ACTN</name>
<sequence length="241" mass="24719">MRGLTTLIFSVATAVAAVAVAAVASAPAAQAAPGTPVLRYSFDQATPSDESGHGHALTTRAVRGGSTLAVAHGTGQALRFPKHCSGQKCPRVVLQTASTDELNPGTGPFRYGATVLLPKKQTTKGQNILQKGYSHAGGQYKLQVDGKAGRPSCVLVGTGRHVIHQARSATSVADGSWHSIECHRSGAVLTVTVDGTVRGTAAIPANLSVSNAAPLSVGGKGAYADNDQFQGTLDDLWVARD</sequence>
<gene>
    <name evidence="2" type="ORF">Vau01_033820</name>
</gene>
<dbReference type="Pfam" id="PF13385">
    <property type="entry name" value="Laminin_G_3"/>
    <property type="match status" value="1"/>
</dbReference>